<organism evidence="3 4">
    <name type="scientific">Aspergillus ruber (strain CBS 135680)</name>
    <dbReference type="NCBI Taxonomy" id="1388766"/>
    <lineage>
        <taxon>Eukaryota</taxon>
        <taxon>Fungi</taxon>
        <taxon>Dikarya</taxon>
        <taxon>Ascomycota</taxon>
        <taxon>Pezizomycotina</taxon>
        <taxon>Eurotiomycetes</taxon>
        <taxon>Eurotiomycetidae</taxon>
        <taxon>Eurotiales</taxon>
        <taxon>Aspergillaceae</taxon>
        <taxon>Aspergillus</taxon>
        <taxon>Aspergillus subgen. Aspergillus</taxon>
    </lineage>
</organism>
<feature type="compositionally biased region" description="Low complexity" evidence="1">
    <location>
        <begin position="24"/>
        <end position="47"/>
    </location>
</feature>
<keyword evidence="2" id="KW-1133">Transmembrane helix</keyword>
<feature type="region of interest" description="Disordered" evidence="1">
    <location>
        <begin position="1"/>
        <end position="53"/>
    </location>
</feature>
<keyword evidence="2" id="KW-0472">Membrane</keyword>
<dbReference type="EMBL" id="KK088462">
    <property type="protein sequence ID" value="EYE90319.1"/>
    <property type="molecule type" value="Genomic_DNA"/>
</dbReference>
<evidence type="ECO:0000256" key="2">
    <source>
        <dbReference type="SAM" id="Phobius"/>
    </source>
</evidence>
<keyword evidence="4" id="KW-1185">Reference proteome</keyword>
<dbReference type="HOGENOM" id="CLU_1767697_0_0_1"/>
<name>A0A017S112_ASPRC</name>
<feature type="transmembrane region" description="Helical" evidence="2">
    <location>
        <begin position="71"/>
        <end position="92"/>
    </location>
</feature>
<sequence>MRQHRKEQSRSSNSTGSFRRRKSSSSSSSSSSIAGSESRGRTTSGSSPVTGLGRYCTAATNQRRGITSRKILLPCFTACLINIFMCVLKTEFPLRLSSSSLLLSKSLSSRRLPLGMIRMCLAEPHWFRLSVATAEVVRDSRRSMARR</sequence>
<protein>
    <submittedName>
        <fullName evidence="3">Uncharacterized protein</fullName>
    </submittedName>
</protein>
<dbReference type="RefSeq" id="XP_040634009.1">
    <property type="nucleotide sequence ID" value="XM_040778306.1"/>
</dbReference>
<dbReference type="AlphaFoldDB" id="A0A017S112"/>
<proteinExistence type="predicted"/>
<accession>A0A017S112</accession>
<evidence type="ECO:0000313" key="3">
    <source>
        <dbReference type="EMBL" id="EYE90319.1"/>
    </source>
</evidence>
<reference evidence="4" key="1">
    <citation type="journal article" date="2014" name="Nat. Commun.">
        <title>Genomic adaptations of the halophilic Dead Sea filamentous fungus Eurotium rubrum.</title>
        <authorList>
            <person name="Kis-Papo T."/>
            <person name="Weig A.R."/>
            <person name="Riley R."/>
            <person name="Persoh D."/>
            <person name="Salamov A."/>
            <person name="Sun H."/>
            <person name="Lipzen A."/>
            <person name="Wasser S.P."/>
            <person name="Rambold G."/>
            <person name="Grigoriev I.V."/>
            <person name="Nevo E."/>
        </authorList>
    </citation>
    <scope>NUCLEOTIDE SEQUENCE [LARGE SCALE GENOMIC DNA]</scope>
    <source>
        <strain evidence="4">CBS 135680</strain>
    </source>
</reference>
<evidence type="ECO:0000313" key="4">
    <source>
        <dbReference type="Proteomes" id="UP000019804"/>
    </source>
</evidence>
<dbReference type="Proteomes" id="UP000019804">
    <property type="component" value="Unassembled WGS sequence"/>
</dbReference>
<gene>
    <name evidence="3" type="ORF">EURHEDRAFT_310484</name>
</gene>
<keyword evidence="2" id="KW-0812">Transmembrane</keyword>
<evidence type="ECO:0000256" key="1">
    <source>
        <dbReference type="SAM" id="MobiDB-lite"/>
    </source>
</evidence>
<dbReference type="GeneID" id="63693430"/>